<dbReference type="Proteomes" id="UP000248790">
    <property type="component" value="Unassembled WGS sequence"/>
</dbReference>
<dbReference type="Pfam" id="PF01610">
    <property type="entry name" value="DDE_Tnp_ISL3"/>
    <property type="match status" value="2"/>
</dbReference>
<gene>
    <name evidence="2" type="ORF">LX87_05454</name>
</gene>
<protein>
    <submittedName>
        <fullName evidence="2">Transposase</fullName>
    </submittedName>
</protein>
<dbReference type="InterPro" id="IPR002560">
    <property type="entry name" value="Transposase_DDE"/>
</dbReference>
<dbReference type="NCBIfam" id="NF033550">
    <property type="entry name" value="transpos_ISL3"/>
    <property type="match status" value="1"/>
</dbReference>
<proteinExistence type="predicted"/>
<evidence type="ECO:0000313" key="3">
    <source>
        <dbReference type="Proteomes" id="UP000248790"/>
    </source>
</evidence>
<reference evidence="2 3" key="1">
    <citation type="submission" date="2018-06" db="EMBL/GenBank/DDBJ databases">
        <title>Genomic Encyclopedia of Archaeal and Bacterial Type Strains, Phase II (KMG-II): from individual species to whole genera.</title>
        <authorList>
            <person name="Goeker M."/>
        </authorList>
    </citation>
    <scope>NUCLEOTIDE SEQUENCE [LARGE SCALE GENOMIC DNA]</scope>
    <source>
        <strain evidence="2 3">DSM 21851</strain>
    </source>
</reference>
<feature type="domain" description="HTH IS21-type" evidence="1">
    <location>
        <begin position="192"/>
        <end position="254"/>
    </location>
</feature>
<comment type="caution">
    <text evidence="2">The sequence shown here is derived from an EMBL/GenBank/DDBJ whole genome shotgun (WGS) entry which is preliminary data.</text>
</comment>
<dbReference type="Gene3D" id="1.10.10.60">
    <property type="entry name" value="Homeodomain-like"/>
    <property type="match status" value="1"/>
</dbReference>
<organism evidence="2 3">
    <name type="scientific">Larkinella arboricola</name>
    <dbReference type="NCBI Taxonomy" id="643671"/>
    <lineage>
        <taxon>Bacteria</taxon>
        <taxon>Pseudomonadati</taxon>
        <taxon>Bacteroidota</taxon>
        <taxon>Cytophagia</taxon>
        <taxon>Cytophagales</taxon>
        <taxon>Spirosomataceae</taxon>
        <taxon>Larkinella</taxon>
    </lineage>
</organism>
<name>A0A327WLF4_LARAB</name>
<accession>A0A327WLF4</accession>
<keyword evidence="3" id="KW-1185">Reference proteome</keyword>
<dbReference type="Pfam" id="PF02796">
    <property type="entry name" value="HTH_7"/>
    <property type="match status" value="1"/>
</dbReference>
<dbReference type="GO" id="GO:0000150">
    <property type="term" value="F:DNA strand exchange activity"/>
    <property type="evidence" value="ECO:0007669"/>
    <property type="project" value="InterPro"/>
</dbReference>
<evidence type="ECO:0000259" key="1">
    <source>
        <dbReference type="PROSITE" id="PS50531"/>
    </source>
</evidence>
<dbReference type="GO" id="GO:0003677">
    <property type="term" value="F:DNA binding"/>
    <property type="evidence" value="ECO:0007669"/>
    <property type="project" value="InterPro"/>
</dbReference>
<dbReference type="PANTHER" id="PTHR33498:SF1">
    <property type="entry name" value="TRANSPOSASE FOR INSERTION SEQUENCE ELEMENT IS1557"/>
    <property type="match status" value="1"/>
</dbReference>
<sequence length="435" mass="49720">MCIHPYARWMEACQMKLLQIAMITGGQVGSRVCKLFGLKVSGSTLLRRLLSAPLPAQQTPKVLGVDDWAFKKGDRYGTILVDLEKQKVVDLLPDRETQTLKQWLLDHPGVEIICRDRASTYALVATEGAPQAVQIADRWHLLKNLGDAIERFVEGQQILLRQTAQELSLQGQEAIEDQPVQKPSAPVSNRQIRFEQVKTLQQAGHSGRSIARQLGISRTTVRKYLQWTQYTARKHTPVRTSGVSAYETYIRQRWQEGEQRIAILHAEIQQRGFRGGASSLFRMIRSYPRNPKVLLPLSPQITYYSVRQVSQWLMRPLNSIQDEAARDFIQRVYLNCPLAQTAHKLALQFRNLMKDQDDNGLDHWLSVAKQSEINALRHFSRSLESDYAAVRQAFQSTWSSGQVEGQVNRLKTVKRAMYGRASFELLRRRMIMPSA</sequence>
<dbReference type="PANTHER" id="PTHR33498">
    <property type="entry name" value="TRANSPOSASE FOR INSERTION SEQUENCE ELEMENT IS1557"/>
    <property type="match status" value="1"/>
</dbReference>
<dbReference type="EMBL" id="QLMC01000012">
    <property type="protein sequence ID" value="RAJ90825.1"/>
    <property type="molecule type" value="Genomic_DNA"/>
</dbReference>
<dbReference type="InterPro" id="IPR006120">
    <property type="entry name" value="Resolvase_HTH_dom"/>
</dbReference>
<dbReference type="InterPro" id="IPR047951">
    <property type="entry name" value="Transpos_ISL3"/>
</dbReference>
<dbReference type="AlphaFoldDB" id="A0A327WLF4"/>
<dbReference type="PROSITE" id="PS50531">
    <property type="entry name" value="HTH_IS21"/>
    <property type="match status" value="1"/>
</dbReference>
<evidence type="ECO:0000313" key="2">
    <source>
        <dbReference type="EMBL" id="RAJ90825.1"/>
    </source>
</evidence>
<dbReference type="InterPro" id="IPR017894">
    <property type="entry name" value="HTH_IS21_transposase_type"/>
</dbReference>